<evidence type="ECO:0000313" key="2">
    <source>
        <dbReference type="Proteomes" id="UP000192775"/>
    </source>
</evidence>
<gene>
    <name evidence="1" type="ORF">B5808_12345</name>
</gene>
<keyword evidence="2" id="KW-1185">Reference proteome</keyword>
<dbReference type="Pfam" id="PF11625">
    <property type="entry name" value="DUF3253"/>
    <property type="match status" value="1"/>
</dbReference>
<dbReference type="EMBL" id="CP020715">
    <property type="protein sequence ID" value="ARJ05926.1"/>
    <property type="molecule type" value="Genomic_DNA"/>
</dbReference>
<accession>A0A1X9LL37</accession>
<protein>
    <recommendedName>
        <fullName evidence="3">S-adenosylmethionine tRNA ribosyltransferase</fullName>
    </recommendedName>
</protein>
<dbReference type="InterPro" id="IPR021660">
    <property type="entry name" value="DUF3253"/>
</dbReference>
<evidence type="ECO:0008006" key="3">
    <source>
        <dbReference type="Google" id="ProtNLM"/>
    </source>
</evidence>
<dbReference type="Gene3D" id="1.10.10.10">
    <property type="entry name" value="Winged helix-like DNA-binding domain superfamily/Winged helix DNA-binding domain"/>
    <property type="match status" value="1"/>
</dbReference>
<dbReference type="InterPro" id="IPR036388">
    <property type="entry name" value="WH-like_DNA-bd_sf"/>
</dbReference>
<sequence length="107" mass="11808">MRPPAQPPPTLPVHDPRREECDGAVADDEQDWRAVILELLGQRAEGATICPSDAARAAGGERWRDRMDDVREAAHGLVADGEVEITQHGEVVDPSSARGPIRIRRRR</sequence>
<organism evidence="1 2">
    <name type="scientific">Cnuibacter physcomitrellae</name>
    <dbReference type="NCBI Taxonomy" id="1619308"/>
    <lineage>
        <taxon>Bacteria</taxon>
        <taxon>Bacillati</taxon>
        <taxon>Actinomycetota</taxon>
        <taxon>Actinomycetes</taxon>
        <taxon>Micrococcales</taxon>
        <taxon>Microbacteriaceae</taxon>
        <taxon>Cnuibacter</taxon>
    </lineage>
</organism>
<dbReference type="AlphaFoldDB" id="A0A1X9LL37"/>
<dbReference type="SUPFAM" id="SSF46785">
    <property type="entry name" value="Winged helix' DNA-binding domain"/>
    <property type="match status" value="1"/>
</dbReference>
<dbReference type="STRING" id="1619308.B5808_12345"/>
<proteinExistence type="predicted"/>
<name>A0A1X9LL37_9MICO</name>
<reference evidence="1 2" key="1">
    <citation type="submission" date="2017-04" db="EMBL/GenBank/DDBJ databases">
        <authorList>
            <person name="Afonso C.L."/>
            <person name="Miller P.J."/>
            <person name="Scott M.A."/>
            <person name="Spackman E."/>
            <person name="Goraichik I."/>
            <person name="Dimitrov K.M."/>
            <person name="Suarez D.L."/>
            <person name="Swayne D.E."/>
        </authorList>
    </citation>
    <scope>NUCLEOTIDE SEQUENCE [LARGE SCALE GENOMIC DNA]</scope>
    <source>
        <strain evidence="2">XA(T)</strain>
    </source>
</reference>
<evidence type="ECO:0000313" key="1">
    <source>
        <dbReference type="EMBL" id="ARJ05926.1"/>
    </source>
</evidence>
<dbReference type="Proteomes" id="UP000192775">
    <property type="component" value="Chromosome"/>
</dbReference>
<dbReference type="InterPro" id="IPR036390">
    <property type="entry name" value="WH_DNA-bd_sf"/>
</dbReference>
<dbReference type="KEGG" id="cphy:B5808_12345"/>